<keyword evidence="1" id="KW-1133">Transmembrane helix</keyword>
<keyword evidence="1" id="KW-0472">Membrane</keyword>
<comment type="caution">
    <text evidence="2">The sequence shown here is derived from an EMBL/GenBank/DDBJ whole genome shotgun (WGS) entry which is preliminary data.</text>
</comment>
<dbReference type="InterPro" id="IPR043756">
    <property type="entry name" value="DUF5702"/>
</dbReference>
<dbReference type="Pfam" id="PF18960">
    <property type="entry name" value="DUF5702"/>
    <property type="match status" value="1"/>
</dbReference>
<reference evidence="2" key="1">
    <citation type="submission" date="2020-08" db="EMBL/GenBank/DDBJ databases">
        <title>Genome public.</title>
        <authorList>
            <person name="Liu C."/>
            <person name="Sun Q."/>
        </authorList>
    </citation>
    <scope>NUCLEOTIDE SEQUENCE</scope>
    <source>
        <strain evidence="2">NSJ-55</strain>
    </source>
</reference>
<sequence>MLKGEVTAFLSLIFILLISFIMGVMEAAVIQEQKSKSRIDTDAAVYSVFGEYQKELFQEYQIFGMEGSYETGDFNEQNIIRRMHYYGTTGMQHEIEAIQLLTDNQGQAFREQVVTYMEQKTGISTVKEIADMTESWKEQEIEGEKVGEKEENVLSDYEELIPEGEEAPDLGEENPFACLEEINKSGILSMVLPEEFPLSGKNVDLDSQPSYRNRITGRGELPARQNLDGIEEKLLFSEYVLEKFQNAMSEEEKERSLSYETEYILSGKESDEKNLESVVQKIFLIRMGINYLYLLTDTVKQGEAAALALTVSTLLAIPWAEEAVKQLILIAWAAGESIMDLRSLLSGNRVALIKTTESWQLSLSGLMTLGSESDSLEGTDCEGGFSYEDYLRVLLFLKDNGEISMRSLDRIEQNLIYEQNLPFFRTDFCIVKIKLQNQAVVGGKFTYEFPVYFGYE</sequence>
<dbReference type="AlphaFoldDB" id="A0A923LJP9"/>
<feature type="transmembrane region" description="Helical" evidence="1">
    <location>
        <begin position="6"/>
        <end position="29"/>
    </location>
</feature>
<keyword evidence="1" id="KW-0812">Transmembrane</keyword>
<accession>A0A923LJP9</accession>
<gene>
    <name evidence="2" type="ORF">H8S37_09820</name>
</gene>
<proteinExistence type="predicted"/>
<evidence type="ECO:0000313" key="3">
    <source>
        <dbReference type="Proteomes" id="UP000652477"/>
    </source>
</evidence>
<keyword evidence="3" id="KW-1185">Reference proteome</keyword>
<organism evidence="2 3">
    <name type="scientific">Mediterraneibacter hominis</name>
    <dbReference type="NCBI Taxonomy" id="2763054"/>
    <lineage>
        <taxon>Bacteria</taxon>
        <taxon>Bacillati</taxon>
        <taxon>Bacillota</taxon>
        <taxon>Clostridia</taxon>
        <taxon>Lachnospirales</taxon>
        <taxon>Lachnospiraceae</taxon>
        <taxon>Mediterraneibacter</taxon>
    </lineage>
</organism>
<protein>
    <submittedName>
        <fullName evidence="2">Uncharacterized protein</fullName>
    </submittedName>
</protein>
<name>A0A923LJP9_9FIRM</name>
<evidence type="ECO:0000313" key="2">
    <source>
        <dbReference type="EMBL" id="MBC5689214.1"/>
    </source>
</evidence>
<evidence type="ECO:0000256" key="1">
    <source>
        <dbReference type="SAM" id="Phobius"/>
    </source>
</evidence>
<dbReference type="RefSeq" id="WP_186875891.1">
    <property type="nucleotide sequence ID" value="NZ_JACOPF010000002.1"/>
</dbReference>
<dbReference type="Proteomes" id="UP000652477">
    <property type="component" value="Unassembled WGS sequence"/>
</dbReference>
<dbReference type="EMBL" id="JACOPF010000002">
    <property type="protein sequence ID" value="MBC5689214.1"/>
    <property type="molecule type" value="Genomic_DNA"/>
</dbReference>